<evidence type="ECO:0000259" key="5">
    <source>
        <dbReference type="PROSITE" id="PS52002"/>
    </source>
</evidence>
<evidence type="ECO:0000256" key="3">
    <source>
        <dbReference type="ARBA" id="ARBA00023274"/>
    </source>
</evidence>
<evidence type="ECO:0000256" key="4">
    <source>
        <dbReference type="SAM" id="MobiDB-lite"/>
    </source>
</evidence>
<dbReference type="Proteomes" id="UP001497600">
    <property type="component" value="Chromosome G"/>
</dbReference>
<feature type="compositionally biased region" description="Gly residues" evidence="4">
    <location>
        <begin position="114"/>
        <end position="125"/>
    </location>
</feature>
<evidence type="ECO:0000313" key="7">
    <source>
        <dbReference type="Proteomes" id="UP001497600"/>
    </source>
</evidence>
<organism evidence="6 7">
    <name type="scientific">[Candida] anglica</name>
    <dbReference type="NCBI Taxonomy" id="148631"/>
    <lineage>
        <taxon>Eukaryota</taxon>
        <taxon>Fungi</taxon>
        <taxon>Dikarya</taxon>
        <taxon>Ascomycota</taxon>
        <taxon>Saccharomycotina</taxon>
        <taxon>Pichiomycetes</taxon>
        <taxon>Debaryomycetaceae</taxon>
        <taxon>Kurtzmaniella</taxon>
    </lineage>
</organism>
<keyword evidence="2" id="KW-0539">Nucleus</keyword>
<keyword evidence="3 6" id="KW-0687">Ribonucleoprotein</keyword>
<dbReference type="Pfam" id="PF01423">
    <property type="entry name" value="LSM"/>
    <property type="match status" value="1"/>
</dbReference>
<proteinExistence type="predicted"/>
<dbReference type="GO" id="GO:1990904">
    <property type="term" value="C:ribonucleoprotein complex"/>
    <property type="evidence" value="ECO:0007669"/>
    <property type="project" value="UniProtKB-KW"/>
</dbReference>
<feature type="region of interest" description="Disordered" evidence="4">
    <location>
        <begin position="91"/>
        <end position="131"/>
    </location>
</feature>
<evidence type="ECO:0000313" key="6">
    <source>
        <dbReference type="EMBL" id="CAK7915633.1"/>
    </source>
</evidence>
<dbReference type="InterPro" id="IPR001163">
    <property type="entry name" value="Sm_dom_euk/arc"/>
</dbReference>
<dbReference type="EMBL" id="OZ004259">
    <property type="protein sequence ID" value="CAK7915633.1"/>
    <property type="molecule type" value="Genomic_DNA"/>
</dbReference>
<evidence type="ECO:0000256" key="1">
    <source>
        <dbReference type="ARBA" id="ARBA00004123"/>
    </source>
</evidence>
<evidence type="ECO:0000256" key="2">
    <source>
        <dbReference type="ARBA" id="ARBA00023242"/>
    </source>
</evidence>
<dbReference type="PROSITE" id="PS52002">
    <property type="entry name" value="SM"/>
    <property type="match status" value="1"/>
</dbReference>
<sequence length="131" mass="14029">MKLVRFLMNMPNATNQPITVELKNGNSVNGQLLSCSPSMNISLKNIKLVQPHQDPQILQFISIRGNQIRQIILPDDLNIDNLLANSVVKIKGSGAGPGNKDLAGGNDRKPTRGGFRGGRGGGASRGRGRAF</sequence>
<gene>
    <name evidence="6" type="primary">SMD1</name>
    <name evidence="6" type="ORF">CAAN4_G00188</name>
</gene>
<dbReference type="Gene3D" id="2.30.30.100">
    <property type="match status" value="1"/>
</dbReference>
<accession>A0ABP0EHR0</accession>
<reference evidence="6 7" key="1">
    <citation type="submission" date="2024-01" db="EMBL/GenBank/DDBJ databases">
        <authorList>
            <consortium name="Genoscope - CEA"/>
            <person name="William W."/>
        </authorList>
    </citation>
    <scope>NUCLEOTIDE SEQUENCE [LARGE SCALE GENOMIC DNA]</scope>
    <source>
        <strain evidence="6 7">29B2s-10</strain>
    </source>
</reference>
<dbReference type="SUPFAM" id="SSF50182">
    <property type="entry name" value="Sm-like ribonucleoproteins"/>
    <property type="match status" value="1"/>
</dbReference>
<dbReference type="SMART" id="SM00651">
    <property type="entry name" value="Sm"/>
    <property type="match status" value="1"/>
</dbReference>
<keyword evidence="7" id="KW-1185">Reference proteome</keyword>
<protein>
    <submittedName>
        <fullName evidence="6">Small nuclear ribonucleoprotein Sm D1</fullName>
    </submittedName>
</protein>
<feature type="domain" description="Sm" evidence="5">
    <location>
        <begin position="5"/>
        <end position="77"/>
    </location>
</feature>
<comment type="subcellular location">
    <subcellularLocation>
        <location evidence="1">Nucleus</location>
    </subcellularLocation>
</comment>
<dbReference type="InterPro" id="IPR047575">
    <property type="entry name" value="Sm"/>
</dbReference>
<dbReference type="PANTHER" id="PTHR23338">
    <property type="entry name" value="SMALL NUCLEAR RIBONUCLEOPROTEIN SM"/>
    <property type="match status" value="1"/>
</dbReference>
<name>A0ABP0EHR0_9ASCO</name>
<dbReference type="InterPro" id="IPR027141">
    <property type="entry name" value="LSm4/Sm_D1/D3"/>
</dbReference>
<dbReference type="InterPro" id="IPR010920">
    <property type="entry name" value="LSM_dom_sf"/>
</dbReference>